<organism evidence="2 3">
    <name type="scientific">Mycolicibacillus parakoreensis</name>
    <dbReference type="NCBI Taxonomy" id="1069221"/>
    <lineage>
        <taxon>Bacteria</taxon>
        <taxon>Bacillati</taxon>
        <taxon>Actinomycetota</taxon>
        <taxon>Actinomycetes</taxon>
        <taxon>Mycobacteriales</taxon>
        <taxon>Mycobacteriaceae</taxon>
        <taxon>Mycolicibacillus</taxon>
    </lineage>
</organism>
<sequence length="203" mass="21367">MGRNKGGRARGAVGVLAGLLAVAGIGAPGVAGADSDQPPPPLPVFTPGPTDWKPNFDIWPYSTFVDKVTPEMISGMSDSCQWFNAQFDPLMGQVHDFHGNLDGKASDYTAAGVQAQADAVVANLDQSTAFLAPRLQPLTIRNDLDNYGPYSPLYGGEYLTKAMFQLTQISDKIKHKDPAGVVHANIVHATGWGDALKGSGACA</sequence>
<proteinExistence type="predicted"/>
<keyword evidence="3" id="KW-1185">Reference proteome</keyword>
<accession>A0ABY3TY96</accession>
<reference evidence="2" key="1">
    <citation type="submission" date="2022-08" db="EMBL/GenBank/DDBJ databases">
        <title>Complete genome sequence of 14 non-tuberculosis mycobacteria type-strains.</title>
        <authorList>
            <person name="Igarashi Y."/>
            <person name="Osugi A."/>
            <person name="Mitarai S."/>
        </authorList>
    </citation>
    <scope>NUCLEOTIDE SEQUENCE</scope>
    <source>
        <strain evidence="2">DSM 45575</strain>
    </source>
</reference>
<name>A0ABY3TY96_9MYCO</name>
<dbReference type="Proteomes" id="UP001055200">
    <property type="component" value="Chromosome"/>
</dbReference>
<feature type="signal peptide" evidence="1">
    <location>
        <begin position="1"/>
        <end position="33"/>
    </location>
</feature>
<keyword evidence="1" id="KW-0732">Signal</keyword>
<gene>
    <name evidence="2" type="ORF">MIU77_17960</name>
</gene>
<dbReference type="RefSeq" id="WP_240170959.1">
    <property type="nucleotide sequence ID" value="NZ_CP092365.1"/>
</dbReference>
<feature type="chain" id="PRO_5045110176" evidence="1">
    <location>
        <begin position="34"/>
        <end position="203"/>
    </location>
</feature>
<evidence type="ECO:0000313" key="2">
    <source>
        <dbReference type="EMBL" id="ULN52687.1"/>
    </source>
</evidence>
<protein>
    <submittedName>
        <fullName evidence="2">Uncharacterized protein</fullName>
    </submittedName>
</protein>
<evidence type="ECO:0000313" key="3">
    <source>
        <dbReference type="Proteomes" id="UP001055200"/>
    </source>
</evidence>
<evidence type="ECO:0000256" key="1">
    <source>
        <dbReference type="SAM" id="SignalP"/>
    </source>
</evidence>
<dbReference type="EMBL" id="CP092365">
    <property type="protein sequence ID" value="ULN52687.1"/>
    <property type="molecule type" value="Genomic_DNA"/>
</dbReference>